<protein>
    <submittedName>
        <fullName evidence="2">Uncharacterized protein</fullName>
    </submittedName>
</protein>
<dbReference type="AlphaFoldDB" id="A0A0M0J5S8"/>
<sequence length="125" mass="14047">MGKQEKQARLSATTAKFTTMFKHPRSSSRPVIAKGSKSDRLRREELTAAIKDAQRQIAEVVTRVKRYEKLLKRQTGPAAARTQEQVNELRTEISMLQERARSAAEDAANMEAGDMKDAEQSELAE</sequence>
<keyword evidence="3" id="KW-1185">Reference proteome</keyword>
<organism evidence="2 3">
    <name type="scientific">Chrysochromulina tobinii</name>
    <dbReference type="NCBI Taxonomy" id="1460289"/>
    <lineage>
        <taxon>Eukaryota</taxon>
        <taxon>Haptista</taxon>
        <taxon>Haptophyta</taxon>
        <taxon>Prymnesiophyceae</taxon>
        <taxon>Prymnesiales</taxon>
        <taxon>Chrysochromulinaceae</taxon>
        <taxon>Chrysochromulina</taxon>
    </lineage>
</organism>
<evidence type="ECO:0000313" key="2">
    <source>
        <dbReference type="EMBL" id="KOO21845.1"/>
    </source>
</evidence>
<reference evidence="3" key="1">
    <citation type="journal article" date="2015" name="PLoS Genet.">
        <title>Genome Sequence and Transcriptome Analyses of Chrysochromulina tobin: Metabolic Tools for Enhanced Algal Fitness in the Prominent Order Prymnesiales (Haptophyceae).</title>
        <authorList>
            <person name="Hovde B.T."/>
            <person name="Deodato C.R."/>
            <person name="Hunsperger H.M."/>
            <person name="Ryken S.A."/>
            <person name="Yost W."/>
            <person name="Jha R.K."/>
            <person name="Patterson J."/>
            <person name="Monnat R.J. Jr."/>
            <person name="Barlow S.B."/>
            <person name="Starkenburg S.R."/>
            <person name="Cattolico R.A."/>
        </authorList>
    </citation>
    <scope>NUCLEOTIDE SEQUENCE</scope>
    <source>
        <strain evidence="3">CCMP291</strain>
    </source>
</reference>
<comment type="caution">
    <text evidence="2">The sequence shown here is derived from an EMBL/GenBank/DDBJ whole genome shotgun (WGS) entry which is preliminary data.</text>
</comment>
<accession>A0A0M0J5S8</accession>
<name>A0A0M0J5S8_9EUKA</name>
<dbReference type="Proteomes" id="UP000037460">
    <property type="component" value="Unassembled WGS sequence"/>
</dbReference>
<evidence type="ECO:0000313" key="3">
    <source>
        <dbReference type="Proteomes" id="UP000037460"/>
    </source>
</evidence>
<evidence type="ECO:0000256" key="1">
    <source>
        <dbReference type="SAM" id="MobiDB-lite"/>
    </source>
</evidence>
<proteinExistence type="predicted"/>
<feature type="region of interest" description="Disordered" evidence="1">
    <location>
        <begin position="21"/>
        <end position="40"/>
    </location>
</feature>
<gene>
    <name evidence="2" type="ORF">Ctob_003430</name>
</gene>
<feature type="region of interest" description="Disordered" evidence="1">
    <location>
        <begin position="99"/>
        <end position="125"/>
    </location>
</feature>
<dbReference type="EMBL" id="JWZX01003328">
    <property type="protein sequence ID" value="KOO21845.1"/>
    <property type="molecule type" value="Genomic_DNA"/>
</dbReference>